<dbReference type="Pfam" id="PF01063">
    <property type="entry name" value="Aminotran_4"/>
    <property type="match status" value="1"/>
</dbReference>
<dbReference type="AlphaFoldDB" id="A0A162WH55"/>
<keyword evidence="3" id="KW-1185">Reference proteome</keyword>
<evidence type="ECO:0000256" key="1">
    <source>
        <dbReference type="SAM" id="MobiDB-lite"/>
    </source>
</evidence>
<dbReference type="Gene3D" id="3.30.470.10">
    <property type="match status" value="1"/>
</dbReference>
<feature type="region of interest" description="Disordered" evidence="1">
    <location>
        <begin position="120"/>
        <end position="233"/>
    </location>
</feature>
<proteinExistence type="predicted"/>
<name>A0A162WH55_DIDRA</name>
<feature type="compositionally biased region" description="Polar residues" evidence="1">
    <location>
        <begin position="218"/>
        <end position="228"/>
    </location>
</feature>
<dbReference type="InterPro" id="IPR043132">
    <property type="entry name" value="BCAT-like_C"/>
</dbReference>
<dbReference type="Gene3D" id="3.20.10.10">
    <property type="entry name" value="D-amino Acid Aminotransferase, subunit A, domain 2"/>
    <property type="match status" value="1"/>
</dbReference>
<dbReference type="InterPro" id="IPR001544">
    <property type="entry name" value="Aminotrans_IV"/>
</dbReference>
<dbReference type="STRING" id="5454.A0A162WH55"/>
<evidence type="ECO:0000313" key="2">
    <source>
        <dbReference type="EMBL" id="KZM19024.1"/>
    </source>
</evidence>
<feature type="compositionally biased region" description="Basic and acidic residues" evidence="1">
    <location>
        <begin position="303"/>
        <end position="317"/>
    </location>
</feature>
<dbReference type="EMBL" id="JYNV01000309">
    <property type="protein sequence ID" value="KZM19024.1"/>
    <property type="molecule type" value="Genomic_DNA"/>
</dbReference>
<dbReference type="InterPro" id="IPR036038">
    <property type="entry name" value="Aminotransferase-like"/>
</dbReference>
<dbReference type="GO" id="GO:0003824">
    <property type="term" value="F:catalytic activity"/>
    <property type="evidence" value="ECO:0007669"/>
    <property type="project" value="InterPro"/>
</dbReference>
<dbReference type="Proteomes" id="UP000076837">
    <property type="component" value="Unassembled WGS sequence"/>
</dbReference>
<dbReference type="OrthoDB" id="5288718at2759"/>
<gene>
    <name evidence="2" type="ORF">ST47_g9859</name>
</gene>
<organism evidence="2 3">
    <name type="scientific">Didymella rabiei</name>
    <name type="common">Chickpea ascochyta blight fungus</name>
    <name type="synonym">Mycosphaerella rabiei</name>
    <dbReference type="NCBI Taxonomy" id="5454"/>
    <lineage>
        <taxon>Eukaryota</taxon>
        <taxon>Fungi</taxon>
        <taxon>Dikarya</taxon>
        <taxon>Ascomycota</taxon>
        <taxon>Pezizomycotina</taxon>
        <taxon>Dothideomycetes</taxon>
        <taxon>Pleosporomycetidae</taxon>
        <taxon>Pleosporales</taxon>
        <taxon>Pleosporineae</taxon>
        <taxon>Didymellaceae</taxon>
        <taxon>Ascochyta</taxon>
    </lineage>
</organism>
<sequence length="385" mass="41876">MSPPPAFQLFTSLRYDPLLLSSVENSRPDLNFVTPSPFYMLAYHRDRMVEAAQHFDFDLVTKRLADGKRLHEDLLWSVKAWQKSEGKQDGPLKLRVLFDKAANMTVDFLSIPPVPLTTLYPTSFDPPNPTPQEHPTKKKDFQPSPLTGGALNLGPTDSLPAGDSSQGPQPPQPKEFKPSPLTGGALILGPTDSLPAGNKDPSSTPPPPEWKLRLDTAPTPSSPYTLLKTTERTAYDQSRARALPENKESSVHREVILFNTVREATEGTLTSLYFFRGGRWVTPPVGVPSAFTASGASSGEADDGNRHGDANADEGELRKPFAGRWGHSLRSAKVGAGGQRGTSRRWALGKGYCMEETVELGTIEVGEGVWLSNGVRGFGFGRVVA</sequence>
<evidence type="ECO:0000313" key="3">
    <source>
        <dbReference type="Proteomes" id="UP000076837"/>
    </source>
</evidence>
<comment type="caution">
    <text evidence="2">The sequence shown here is derived from an EMBL/GenBank/DDBJ whole genome shotgun (WGS) entry which is preliminary data.</text>
</comment>
<dbReference type="SUPFAM" id="SSF56752">
    <property type="entry name" value="D-aminoacid aminotransferase-like PLP-dependent enzymes"/>
    <property type="match status" value="1"/>
</dbReference>
<protein>
    <submittedName>
        <fullName evidence="2">Catalytic</fullName>
    </submittedName>
</protein>
<dbReference type="InterPro" id="IPR043131">
    <property type="entry name" value="BCAT-like_N"/>
</dbReference>
<accession>A0A162WH55</accession>
<feature type="region of interest" description="Disordered" evidence="1">
    <location>
        <begin position="291"/>
        <end position="317"/>
    </location>
</feature>
<reference evidence="2 3" key="1">
    <citation type="journal article" date="2016" name="Sci. Rep.">
        <title>Draft genome sequencing and secretome analysis of fungal phytopathogen Ascochyta rabiei provides insight into the necrotrophic effector repertoire.</title>
        <authorList>
            <person name="Verma S."/>
            <person name="Gazara R.K."/>
            <person name="Nizam S."/>
            <person name="Parween S."/>
            <person name="Chattopadhyay D."/>
            <person name="Verma P.K."/>
        </authorList>
    </citation>
    <scope>NUCLEOTIDE SEQUENCE [LARGE SCALE GENOMIC DNA]</scope>
    <source>
        <strain evidence="2 3">ArDII</strain>
    </source>
</reference>